<evidence type="ECO:0000313" key="3">
    <source>
        <dbReference type="EMBL" id="SDF82638.1"/>
    </source>
</evidence>
<dbReference type="OrthoDB" id="5513218at2"/>
<keyword evidence="4" id="KW-1185">Reference proteome</keyword>
<feature type="signal peptide" evidence="1">
    <location>
        <begin position="1"/>
        <end position="24"/>
    </location>
</feature>
<protein>
    <submittedName>
        <fullName evidence="3">Beta-1,3-glucanase</fullName>
    </submittedName>
</protein>
<dbReference type="Proteomes" id="UP000199623">
    <property type="component" value="Unassembled WGS sequence"/>
</dbReference>
<dbReference type="Pfam" id="PF16483">
    <property type="entry name" value="Glyco_hydro_64"/>
    <property type="match status" value="1"/>
</dbReference>
<gene>
    <name evidence="3" type="ORF">SAMN05216553_103464</name>
</gene>
<feature type="domain" description="GH64" evidence="2">
    <location>
        <begin position="27"/>
        <end position="387"/>
    </location>
</feature>
<dbReference type="InterPro" id="IPR032477">
    <property type="entry name" value="Glyco_hydro_64"/>
</dbReference>
<dbReference type="STRING" id="200378.SAMN05216553_103464"/>
<dbReference type="PANTHER" id="PTHR38165">
    <property type="match status" value="1"/>
</dbReference>
<dbReference type="RefSeq" id="WP_090047674.1">
    <property type="nucleotide sequence ID" value="NZ_FNCC01000003.1"/>
</dbReference>
<proteinExistence type="predicted"/>
<dbReference type="InterPro" id="IPR042517">
    <property type="entry name" value="Glyco_hydro_64_N_2"/>
</dbReference>
<dbReference type="AlphaFoldDB" id="A0A1G7P8M8"/>
<evidence type="ECO:0000259" key="2">
    <source>
        <dbReference type="PROSITE" id="PS52006"/>
    </source>
</evidence>
<accession>A0A1G7P8M8</accession>
<reference evidence="4" key="1">
    <citation type="submission" date="2016-10" db="EMBL/GenBank/DDBJ databases">
        <authorList>
            <person name="Varghese N."/>
            <person name="Submissions S."/>
        </authorList>
    </citation>
    <scope>NUCLEOTIDE SEQUENCE [LARGE SCALE GENOMIC DNA]</scope>
    <source>
        <strain evidence="4">CGMCC 4.3506</strain>
    </source>
</reference>
<evidence type="ECO:0000256" key="1">
    <source>
        <dbReference type="SAM" id="SignalP"/>
    </source>
</evidence>
<dbReference type="InterPro" id="IPR037398">
    <property type="entry name" value="Glyco_hydro_64_fam"/>
</dbReference>
<name>A0A1G7P8M8_9PSEU</name>
<dbReference type="PANTHER" id="PTHR38165:SF1">
    <property type="entry name" value="GLUCANASE B"/>
    <property type="match status" value="1"/>
</dbReference>
<evidence type="ECO:0000313" key="4">
    <source>
        <dbReference type="Proteomes" id="UP000199623"/>
    </source>
</evidence>
<sequence>MRKLLLLATSALLGLTTMSAPVQAAPPSQLPLTITNNSGRSEAVHLYITGVYNGRLGYVNESGQFTPWTGGTNPPSPAPDFSIPGPANGTSKTVQIPLNLGGGRIYLAFRDKLKFGLVPGGLVQPAPWAGGDPNRDVLFDWSELTFDNGGLWLNSSQVDMFAVPHSVEVTSQSGATKKAGELVANGRNQVFDQLEQAGGDWAKLIYTRSDGTRLRALNPSKGLDEGLFSGTYFQDYVSSVWSTYENTPLTVVPYQSEPDRKYTGRVSGGVMRFTNAAGEQVGEFQQPSTRDVLNCDGKLFAPNDEVGAIARSLCAALHRSTLGFLHTQPTYDASEFYTRATANHFSRIVHANMADGRAYGFAFDDVGGFESLVHEPNPRSAKITLTAF</sequence>
<dbReference type="InterPro" id="IPR037176">
    <property type="entry name" value="Osmotin/thaumatin-like_sf"/>
</dbReference>
<keyword evidence="1" id="KW-0732">Signal</keyword>
<dbReference type="PROSITE" id="PS52006">
    <property type="entry name" value="GH64"/>
    <property type="match status" value="1"/>
</dbReference>
<feature type="chain" id="PRO_5011614771" evidence="1">
    <location>
        <begin position="25"/>
        <end position="388"/>
    </location>
</feature>
<dbReference type="Gene3D" id="3.30.920.50">
    <property type="entry name" value="Beta-1,3-glucanase, C-terminal domain"/>
    <property type="match status" value="1"/>
</dbReference>
<organism evidence="3 4">
    <name type="scientific">Lentzea fradiae</name>
    <dbReference type="NCBI Taxonomy" id="200378"/>
    <lineage>
        <taxon>Bacteria</taxon>
        <taxon>Bacillati</taxon>
        <taxon>Actinomycetota</taxon>
        <taxon>Actinomycetes</taxon>
        <taxon>Pseudonocardiales</taxon>
        <taxon>Pseudonocardiaceae</taxon>
        <taxon>Lentzea</taxon>
    </lineage>
</organism>
<dbReference type="EMBL" id="FNCC01000003">
    <property type="protein sequence ID" value="SDF82638.1"/>
    <property type="molecule type" value="Genomic_DNA"/>
</dbReference>
<dbReference type="Gene3D" id="2.60.110.10">
    <property type="entry name" value="Thaumatin"/>
    <property type="match status" value="1"/>
</dbReference>